<comment type="caution">
    <text evidence="2">The sequence shown here is derived from an EMBL/GenBank/DDBJ whole genome shotgun (WGS) entry which is preliminary data.</text>
</comment>
<evidence type="ECO:0000313" key="2">
    <source>
        <dbReference type="EMBL" id="MBP2319754.1"/>
    </source>
</evidence>
<evidence type="ECO:0000259" key="1">
    <source>
        <dbReference type="Pfam" id="PF19054"/>
    </source>
</evidence>
<accession>A0ABS4T5L9</accession>
<reference evidence="2 3" key="1">
    <citation type="submission" date="2021-03" db="EMBL/GenBank/DDBJ databases">
        <title>Sequencing the genomes of 1000 actinobacteria strains.</title>
        <authorList>
            <person name="Klenk H.-P."/>
        </authorList>
    </citation>
    <scope>NUCLEOTIDE SEQUENCE [LARGE SCALE GENOMIC DNA]</scope>
    <source>
        <strain evidence="2 3">DSM 46670</strain>
    </source>
</reference>
<dbReference type="Pfam" id="PF19054">
    <property type="entry name" value="DUF5753"/>
    <property type="match status" value="1"/>
</dbReference>
<name>A0ABS4T5L9_9PSEU</name>
<dbReference type="Proteomes" id="UP001519332">
    <property type="component" value="Unassembled WGS sequence"/>
</dbReference>
<organism evidence="2 3">
    <name type="scientific">Kibdelosporangium banguiense</name>
    <dbReference type="NCBI Taxonomy" id="1365924"/>
    <lineage>
        <taxon>Bacteria</taxon>
        <taxon>Bacillati</taxon>
        <taxon>Actinomycetota</taxon>
        <taxon>Actinomycetes</taxon>
        <taxon>Pseudonocardiales</taxon>
        <taxon>Pseudonocardiaceae</taxon>
        <taxon>Kibdelosporangium</taxon>
    </lineage>
</organism>
<gene>
    <name evidence="2" type="ORF">JOF56_000139</name>
</gene>
<dbReference type="RefSeq" id="WP_209633333.1">
    <property type="nucleotide sequence ID" value="NZ_JAGINW010000001.1"/>
</dbReference>
<proteinExistence type="predicted"/>
<feature type="domain" description="DUF5753" evidence="1">
    <location>
        <begin position="97"/>
        <end position="270"/>
    </location>
</feature>
<dbReference type="Pfam" id="PF13560">
    <property type="entry name" value="HTH_31"/>
    <property type="match status" value="1"/>
</dbReference>
<evidence type="ECO:0000313" key="3">
    <source>
        <dbReference type="Proteomes" id="UP001519332"/>
    </source>
</evidence>
<dbReference type="EMBL" id="JAGINW010000001">
    <property type="protein sequence ID" value="MBP2319754.1"/>
    <property type="molecule type" value="Genomic_DNA"/>
</dbReference>
<dbReference type="InterPro" id="IPR043917">
    <property type="entry name" value="DUF5753"/>
</dbReference>
<sequence length="275" mass="30721">MDHPDPGPVVQRLIHGAQARTYRRAAGLDLADAARELQMTKDKLSKVENGQLATTPNETERMITRYGILGEAAVEFRNLGRDARRRAAPERVVEHGRQYVALERAATELRMVYAEVPGAFQTTEYALAQLRRSPVVLPSHAEGMAEAREERGDYLKANPDRRVWAILGEESLHREVGGRDVLRRQLERVHAFAELDHVSVRVFPFSAGAAPALSCPFTLLWIEPANARIAYAETLTGSDYFKTTGAFVAAFEQAEGRALSEDDTRSLLERRINDL</sequence>
<protein>
    <submittedName>
        <fullName evidence="2">Transcriptional regulator with XRE-family HTH domain</fullName>
    </submittedName>
</protein>
<keyword evidence="3" id="KW-1185">Reference proteome</keyword>